<dbReference type="GO" id="GO:0051321">
    <property type="term" value="P:meiotic cell cycle"/>
    <property type="evidence" value="ECO:0007669"/>
    <property type="project" value="InterPro"/>
</dbReference>
<sequence>MSKLNESYPLVSNETAEALVSSTVNALKCLNSNGDNQLIFKVIDALGLFSHKVVAGNVKQDDLEGIDVFTTILKSDEIGNKLDVVAIFLAYFSIHKELHPLIINSIESWNTLLPHEKATEASDTGYTPGFYTVVSQLDQYEEVTPQLLQYLDLELGFVLTQVWVPQWLQLVRAPLETSARQLQELPLANMLLCEAKLDFYIATSTSLGPLVKGKQRQEVSPMSYFIHKICKRISIFPDWIPKELYRPAAKIASYHGSSASGLHFDLQVLMEITDHPDINFFEEPRLAILLHQATNNLRKVPFHKVHAALGTLGTVQSLPAIINIVQFLLCKFLITVGNVCDLIKKADYQLELHPKEKKWFKAAHNDTYHIPCWFESTLLPPLPPITKSFFVFENNELESEQEANNFSMISDLLYESLDMVILINTELLKQYQCMKIDPLTIDAADETFDIRHRVASQYLLLYFIPLITASMLSRQAAGSQVGLLNNKKRHIMGKIIFSNTVRLCKSVIFAHANIALYHFIKLCAKVSTEDLILQGICLDLLYHLFFGQDGAYIRQLCLESELSIQTLQSYINLWNDGTDCYTSFFEKILEMKQPSVPIKSLPMSKLHELLPGCDAICSTQGKNATPKSLSLTPKNDPQQKGSLSSRSSNIGSSPPLTYKYNPYSSSSFAPQRPLTFNTPLPSGTYVSSCSAGSPETGTFKNRIGDGTTANAANGSNYNVFDNSLASESFSNLSRTIENLTGPPRTPSTSIFSSPWDGSPSMNAIPSNGKIVNTGKNYILGGHHRIKNNSRAQSIHIDNFKSDL</sequence>
<organism evidence="2 3">
    <name type="scientific">Zygosaccharomyces bailii (strain CLIB 213 / ATCC 58445 / CBS 680 / BCRC 21525 / NBRC 1098 / NCYC 1416 / NRRL Y-2227)</name>
    <dbReference type="NCBI Taxonomy" id="1333698"/>
    <lineage>
        <taxon>Eukaryota</taxon>
        <taxon>Fungi</taxon>
        <taxon>Dikarya</taxon>
        <taxon>Ascomycota</taxon>
        <taxon>Saccharomycotina</taxon>
        <taxon>Saccharomycetes</taxon>
        <taxon>Saccharomycetales</taxon>
        <taxon>Saccharomycetaceae</taxon>
        <taxon>Zygosaccharomyces</taxon>
    </lineage>
</organism>
<feature type="region of interest" description="Disordered" evidence="1">
    <location>
        <begin position="624"/>
        <end position="654"/>
    </location>
</feature>
<evidence type="ECO:0000313" key="2">
    <source>
        <dbReference type="EMBL" id="CDF89447.1"/>
    </source>
</evidence>
<protein>
    <submittedName>
        <fullName evidence="2">ZYBA0S04-04522g1_1</fullName>
    </submittedName>
</protein>
<keyword evidence="3" id="KW-1185">Reference proteome</keyword>
<name>A0A8J2T7C1_ZYGB2</name>
<evidence type="ECO:0000313" key="3">
    <source>
        <dbReference type="Proteomes" id="UP000019375"/>
    </source>
</evidence>
<accession>A0A8J2T7C1</accession>
<feature type="compositionally biased region" description="Low complexity" evidence="1">
    <location>
        <begin position="642"/>
        <end position="653"/>
    </location>
</feature>
<dbReference type="GO" id="GO:0045944">
    <property type="term" value="P:positive regulation of transcription by RNA polymerase II"/>
    <property type="evidence" value="ECO:0007669"/>
    <property type="project" value="InterPro"/>
</dbReference>
<dbReference type="EMBL" id="HG316457">
    <property type="protein sequence ID" value="CDF89447.1"/>
    <property type="molecule type" value="Genomic_DNA"/>
</dbReference>
<dbReference type="Proteomes" id="UP000019375">
    <property type="component" value="Unassembled WGS sequence"/>
</dbReference>
<gene>
    <name evidence="2" type="ORF">BN860_04522g</name>
</gene>
<dbReference type="OrthoDB" id="4069217at2759"/>
<dbReference type="Pfam" id="PF22575">
    <property type="entry name" value="Vir1p"/>
    <property type="match status" value="3"/>
</dbReference>
<evidence type="ECO:0000256" key="1">
    <source>
        <dbReference type="SAM" id="MobiDB-lite"/>
    </source>
</evidence>
<dbReference type="InterPro" id="IPR054776">
    <property type="entry name" value="VIR1_yeast"/>
</dbReference>
<proteinExistence type="predicted"/>
<dbReference type="AlphaFoldDB" id="A0A8J2T7C1"/>
<feature type="compositionally biased region" description="Polar residues" evidence="1">
    <location>
        <begin position="624"/>
        <end position="641"/>
    </location>
</feature>
<reference evidence="3" key="1">
    <citation type="journal article" date="2013" name="Genome Announc.">
        <title>Genome sequence of the food spoilage yeast Zygosaccharomyces bailii CLIB 213(T).</title>
        <authorList>
            <person name="Galeote V."/>
            <person name="Bigey F."/>
            <person name="Devillers H."/>
            <person name="Neuveglise C."/>
            <person name="Dequin S."/>
        </authorList>
    </citation>
    <scope>NUCLEOTIDE SEQUENCE [LARGE SCALE GENOMIC DNA]</scope>
    <source>
        <strain evidence="3">CLIB 213 / ATCC 58445 / CBS 680 / CCRC 21525 / NBRC 1098 / NCYC 1416 / NRRL Y-2227</strain>
    </source>
</reference>